<evidence type="ECO:0000313" key="2">
    <source>
        <dbReference type="EMBL" id="GAA5517771.1"/>
    </source>
</evidence>
<reference evidence="2 3" key="1">
    <citation type="submission" date="2024-02" db="EMBL/GenBank/DDBJ databases">
        <title>Lysinimicrobium sediminis NBRC 112286.</title>
        <authorList>
            <person name="Ichikawa N."/>
            <person name="Katano-Makiyama Y."/>
            <person name="Hidaka K."/>
        </authorList>
    </citation>
    <scope>NUCLEOTIDE SEQUENCE [LARGE SCALE GENOMIC DNA]</scope>
    <source>
        <strain evidence="2 3">NBRC 112286</strain>
    </source>
</reference>
<keyword evidence="1" id="KW-1133">Transmembrane helix</keyword>
<evidence type="ECO:0008006" key="4">
    <source>
        <dbReference type="Google" id="ProtNLM"/>
    </source>
</evidence>
<name>A0ABP9WGN8_9MICO</name>
<evidence type="ECO:0000313" key="3">
    <source>
        <dbReference type="Proteomes" id="UP001426770"/>
    </source>
</evidence>
<dbReference type="EMBL" id="BAABRR010000001">
    <property type="protein sequence ID" value="GAA5517771.1"/>
    <property type="molecule type" value="Genomic_DNA"/>
</dbReference>
<keyword evidence="3" id="KW-1185">Reference proteome</keyword>
<gene>
    <name evidence="2" type="ORF">Lsed01_00181</name>
</gene>
<organism evidence="2 3">
    <name type="scientific">Demequina sediminis</name>
    <dbReference type="NCBI Taxonomy" id="1930058"/>
    <lineage>
        <taxon>Bacteria</taxon>
        <taxon>Bacillati</taxon>
        <taxon>Actinomycetota</taxon>
        <taxon>Actinomycetes</taxon>
        <taxon>Micrococcales</taxon>
        <taxon>Demequinaceae</taxon>
        <taxon>Demequina</taxon>
    </lineage>
</organism>
<accession>A0ABP9WGN8</accession>
<sequence length="150" mass="17186">MTEWFGENWQWVAQFLAIPLLVWLGARWAEWRRKRREVKWHIQLSRVVGELRVQVIATRVQPDLALNVRIEFSDGVTRTSMGGSTKPVMKPGDKISATARWERTTKKPHATLRWQERTDGTNRRQRVGLDMPVPREVTAAIATASGDLGA</sequence>
<comment type="caution">
    <text evidence="2">The sequence shown here is derived from an EMBL/GenBank/DDBJ whole genome shotgun (WGS) entry which is preliminary data.</text>
</comment>
<evidence type="ECO:0000256" key="1">
    <source>
        <dbReference type="SAM" id="Phobius"/>
    </source>
</evidence>
<protein>
    <recommendedName>
        <fullName evidence="4">DUF3592 domain-containing protein</fullName>
    </recommendedName>
</protein>
<dbReference type="RefSeq" id="WP_286215812.1">
    <property type="nucleotide sequence ID" value="NZ_AP027736.1"/>
</dbReference>
<keyword evidence="1" id="KW-0812">Transmembrane</keyword>
<dbReference type="Proteomes" id="UP001426770">
    <property type="component" value="Unassembled WGS sequence"/>
</dbReference>
<proteinExistence type="predicted"/>
<keyword evidence="1" id="KW-0472">Membrane</keyword>
<feature type="transmembrane region" description="Helical" evidence="1">
    <location>
        <begin position="12"/>
        <end position="29"/>
    </location>
</feature>